<protein>
    <submittedName>
        <fullName evidence="1">Uncharacterized protein</fullName>
    </submittedName>
</protein>
<name>B1T6U3_9BURK</name>
<gene>
    <name evidence="1" type="ORF">BamMEX5DRAFT_3509</name>
</gene>
<dbReference type="EMBL" id="ABLK01000112">
    <property type="protein sequence ID" value="EDT40696.1"/>
    <property type="molecule type" value="Genomic_DNA"/>
</dbReference>
<reference evidence="1 2" key="1">
    <citation type="submission" date="2008-03" db="EMBL/GenBank/DDBJ databases">
        <title>Sequencing of the draft genome and assembly of Burkholderia ambifaria MEX-5.</title>
        <authorList>
            <consortium name="US DOE Joint Genome Institute (JGI-PGF)"/>
            <person name="Copeland A."/>
            <person name="Lucas S."/>
            <person name="Lapidus A."/>
            <person name="Glavina del Rio T."/>
            <person name="Dalin E."/>
            <person name="Tice H."/>
            <person name="Bruce D."/>
            <person name="Goodwin L."/>
            <person name="Pitluck S."/>
            <person name="Larimer F."/>
            <person name="Land M.L."/>
            <person name="Hauser L."/>
            <person name="Tiedje J."/>
            <person name="Richardson P."/>
        </authorList>
    </citation>
    <scope>NUCLEOTIDE SEQUENCE [LARGE SCALE GENOMIC DNA]</scope>
    <source>
        <strain evidence="1 2">MEX-5</strain>
    </source>
</reference>
<evidence type="ECO:0000313" key="2">
    <source>
        <dbReference type="Proteomes" id="UP000004814"/>
    </source>
</evidence>
<comment type="caution">
    <text evidence="1">The sequence shown here is derived from an EMBL/GenBank/DDBJ whole genome shotgun (WGS) entry which is preliminary data.</text>
</comment>
<proteinExistence type="predicted"/>
<accession>B1T6U3</accession>
<sequence length="365" mass="41002">MRKIVVRGVRKPDTAGATLDTALFKLDIATAPVQHQLLLRADMNRVAGYVDFEQGEQIDRLLQCVNVNVPVCRDGFHAATRSKLAQRILCANEDTAIRRRRDVLPARQRHVLTARDMRCRWRRGLDTGSTRDDDVRRAEFRKAIGGSALRSTYRSVLFGENPGNFLLMIVCVLSRRLLRQLRDHRLPTLGLFESGGRFTHVGQMGLRVLPNFGRDQHALPGTKYAMTIRTQLCPDTTLILPPCIAGNARDIPQIQLRGAFVARQMCLDFPVRIVEGERIRAPTADLAAAIAGERLVLRQVERWHVERIGRAAHDDRQIRIAVDESDLDLMPSTRQKDPTELIAMPGTGHAYPATRSLIVLAQPIP</sequence>
<evidence type="ECO:0000313" key="1">
    <source>
        <dbReference type="EMBL" id="EDT40696.1"/>
    </source>
</evidence>
<dbReference type="Proteomes" id="UP000004814">
    <property type="component" value="Unassembled WGS sequence"/>
</dbReference>
<organism evidence="1 2">
    <name type="scientific">Burkholderia ambifaria MEX-5</name>
    <dbReference type="NCBI Taxonomy" id="396597"/>
    <lineage>
        <taxon>Bacteria</taxon>
        <taxon>Pseudomonadati</taxon>
        <taxon>Pseudomonadota</taxon>
        <taxon>Betaproteobacteria</taxon>
        <taxon>Burkholderiales</taxon>
        <taxon>Burkholderiaceae</taxon>
        <taxon>Burkholderia</taxon>
        <taxon>Burkholderia cepacia complex</taxon>
    </lineage>
</organism>
<dbReference type="AlphaFoldDB" id="B1T6U3"/>